<proteinExistence type="predicted"/>
<reference evidence="1 2" key="1">
    <citation type="submission" date="2018-08" db="EMBL/GenBank/DDBJ databases">
        <title>Recombination of ecologically and evolutionarily significant loci maintains genetic cohesion in the Pseudomonas syringae species complex.</title>
        <authorList>
            <person name="Dillon M."/>
            <person name="Thakur S."/>
            <person name="Almeida R.N.D."/>
            <person name="Weir B.S."/>
            <person name="Guttman D.S."/>
        </authorList>
    </citation>
    <scope>NUCLEOTIDE SEQUENCE [LARGE SCALE GENOMIC DNA]</scope>
    <source>
        <strain evidence="1 2">ICMP 11897</strain>
    </source>
</reference>
<accession>A0A3M6ASV6</accession>
<dbReference type="Proteomes" id="UP000272703">
    <property type="component" value="Unassembled WGS sequence"/>
</dbReference>
<gene>
    <name evidence="1" type="ORF">ALP16_02646</name>
</gene>
<evidence type="ECO:0000313" key="1">
    <source>
        <dbReference type="EMBL" id="RMV22379.1"/>
    </source>
</evidence>
<name>A0A3M6ASV6_PSESS</name>
<organism evidence="1 2">
    <name type="scientific">Pseudomonas savastanoi</name>
    <name type="common">Pseudomonas syringae pv. savastanoi</name>
    <dbReference type="NCBI Taxonomy" id="29438"/>
    <lineage>
        <taxon>Bacteria</taxon>
        <taxon>Pseudomonadati</taxon>
        <taxon>Pseudomonadota</taxon>
        <taxon>Gammaproteobacteria</taxon>
        <taxon>Pseudomonadales</taxon>
        <taxon>Pseudomonadaceae</taxon>
        <taxon>Pseudomonas</taxon>
    </lineage>
</organism>
<sequence>MPLGLLKLSLQLLDLLVALFHLLIELIDRSFLHQNRLRHVIRRSGLASQMLLDARLGRSISRSGCRLGVFQFREKTINQGLLFAVHDHLTELPLEFFPAAPAGPCSENGASSTRFNDMKKKIRRSRPTTTALGSAGAMG</sequence>
<comment type="caution">
    <text evidence="1">The sequence shown here is derived from an EMBL/GenBank/DDBJ whole genome shotgun (WGS) entry which is preliminary data.</text>
</comment>
<dbReference type="AlphaFoldDB" id="A0A3M6ASV6"/>
<protein>
    <submittedName>
        <fullName evidence="1">Uncharacterized protein</fullName>
    </submittedName>
</protein>
<dbReference type="EMBL" id="RBUN01000090">
    <property type="protein sequence ID" value="RMV22379.1"/>
    <property type="molecule type" value="Genomic_DNA"/>
</dbReference>
<evidence type="ECO:0000313" key="2">
    <source>
        <dbReference type="Proteomes" id="UP000272703"/>
    </source>
</evidence>